<dbReference type="SUPFAM" id="SSF49599">
    <property type="entry name" value="TRAF domain-like"/>
    <property type="match status" value="1"/>
</dbReference>
<dbReference type="PROSITE" id="PS50089">
    <property type="entry name" value="ZF_RING_2"/>
    <property type="match status" value="1"/>
</dbReference>
<feature type="domain" description="RING-type" evidence="8">
    <location>
        <begin position="364"/>
        <end position="401"/>
    </location>
</feature>
<keyword evidence="3" id="KW-0479">Metal-binding</keyword>
<dbReference type="Proteomes" id="UP000014500">
    <property type="component" value="Unassembled WGS sequence"/>
</dbReference>
<dbReference type="STRING" id="126957.T1J064"/>
<evidence type="ECO:0000256" key="7">
    <source>
        <dbReference type="SAM" id="MobiDB-lite"/>
    </source>
</evidence>
<reference evidence="10" key="2">
    <citation type="submission" date="2015-02" db="UniProtKB">
        <authorList>
            <consortium name="EnsemblMetazoa"/>
        </authorList>
    </citation>
    <scope>IDENTIFICATION</scope>
</reference>
<dbReference type="PROSITE" id="PS00518">
    <property type="entry name" value="ZF_RING_1"/>
    <property type="match status" value="1"/>
</dbReference>
<dbReference type="PhylomeDB" id="T1J064"/>
<feature type="compositionally biased region" description="Polar residues" evidence="7">
    <location>
        <begin position="87"/>
        <end position="98"/>
    </location>
</feature>
<organism evidence="10 11">
    <name type="scientific">Strigamia maritima</name>
    <name type="common">European centipede</name>
    <name type="synonym">Geophilus maritimus</name>
    <dbReference type="NCBI Taxonomy" id="126957"/>
    <lineage>
        <taxon>Eukaryota</taxon>
        <taxon>Metazoa</taxon>
        <taxon>Ecdysozoa</taxon>
        <taxon>Arthropoda</taxon>
        <taxon>Myriapoda</taxon>
        <taxon>Chilopoda</taxon>
        <taxon>Pleurostigmophora</taxon>
        <taxon>Geophilomorpha</taxon>
        <taxon>Linotaeniidae</taxon>
        <taxon>Strigamia</taxon>
    </lineage>
</organism>
<name>T1J064_STRMM</name>
<dbReference type="Gene3D" id="3.30.40.10">
    <property type="entry name" value="Zinc/RING finger domain, C3HC4 (zinc finger)"/>
    <property type="match status" value="1"/>
</dbReference>
<dbReference type="Pfam" id="PF22486">
    <property type="entry name" value="MATH_2"/>
    <property type="match status" value="1"/>
</dbReference>
<evidence type="ECO:0000256" key="1">
    <source>
        <dbReference type="ARBA" id="ARBA00004496"/>
    </source>
</evidence>
<accession>T1J064</accession>
<keyword evidence="4 6" id="KW-0863">Zinc-finger</keyword>
<dbReference type="InterPro" id="IPR013083">
    <property type="entry name" value="Znf_RING/FYVE/PHD"/>
</dbReference>
<dbReference type="PROSITE" id="PS50144">
    <property type="entry name" value="MATH"/>
    <property type="match status" value="1"/>
</dbReference>
<dbReference type="CDD" id="cd16449">
    <property type="entry name" value="RING-HC"/>
    <property type="match status" value="1"/>
</dbReference>
<evidence type="ECO:0000256" key="5">
    <source>
        <dbReference type="ARBA" id="ARBA00022833"/>
    </source>
</evidence>
<dbReference type="EMBL" id="JH431734">
    <property type="status" value="NOT_ANNOTATED_CDS"/>
    <property type="molecule type" value="Genomic_DNA"/>
</dbReference>
<comment type="subcellular location">
    <subcellularLocation>
        <location evidence="1">Cytoplasm</location>
    </subcellularLocation>
</comment>
<feature type="compositionally biased region" description="Low complexity" evidence="7">
    <location>
        <begin position="480"/>
        <end position="503"/>
    </location>
</feature>
<dbReference type="AlphaFoldDB" id="T1J064"/>
<sequence length="627" mass="71328">MIRETAASDDSINVKLSEQQIKDVLNEFHEGTQTLFNQQPASNRSARSTPIDSLTDLIDDAIDSIKNILGELSIRIVDVIENVRSEASSSGDSKSINESVIKDSSNEDVDNRGIKYSSNEDVDNRGIKYSSNEDVDNRGIKYSSNEDVDNRGIKYSSNEDVNKSLTKYSSNEDVNKSLTKYSSNEDVNKSLTKYSSNEDVNKSLTKYSSNEDVNKSLTKYSSNEDVSKSMIKYSIPHEDVNKSVMKYSREDVNDSVITYSSNEDVNKSVIKNLSHEEVNKTVKKYSREDGNKTVKRNSHEELMKYIQQEDVNQSMIKYEYVNPKIVMKFTSEAITESFTYIWKIENFTRVKADAENGKKKMLTCNSCLWLFQETIQFSCGHSFCNTCVYIEAGNAICPLDRIRVSVTINEHEDEDCIDLNAPEEELMELELLSGVDGDSSNLNCRHDNEDQMEDDLFQYIDDGRLDTLGSSTKSDEMEGSESSRSTRCLFSSSSSSSSFRSCSSSSRALDKTTIKEENYRILEGRINSSESVFVVRLEEFSKKNENARLGSDHILFTDSFIYQGYCMCVLVCPNGIGQAWGQYLSMYFQIVEGPVDRFLKWPCTFQVRFTLRDQIDRLDQQTKDFIL</sequence>
<reference evidence="11" key="1">
    <citation type="submission" date="2011-05" db="EMBL/GenBank/DDBJ databases">
        <authorList>
            <person name="Richards S.R."/>
            <person name="Qu J."/>
            <person name="Jiang H."/>
            <person name="Jhangiani S.N."/>
            <person name="Agravi P."/>
            <person name="Goodspeed R."/>
            <person name="Gross S."/>
            <person name="Mandapat C."/>
            <person name="Jackson L."/>
            <person name="Mathew T."/>
            <person name="Pu L."/>
            <person name="Thornton R."/>
            <person name="Saada N."/>
            <person name="Wilczek-Boney K.B."/>
            <person name="Lee S."/>
            <person name="Kovar C."/>
            <person name="Wu Y."/>
            <person name="Scherer S.E."/>
            <person name="Worley K.C."/>
            <person name="Muzny D.M."/>
            <person name="Gibbs R."/>
        </authorList>
    </citation>
    <scope>NUCLEOTIDE SEQUENCE</scope>
    <source>
        <strain evidence="11">Brora</strain>
    </source>
</reference>
<evidence type="ECO:0000259" key="9">
    <source>
        <dbReference type="PROSITE" id="PS50144"/>
    </source>
</evidence>
<keyword evidence="11" id="KW-1185">Reference proteome</keyword>
<feature type="compositionally biased region" description="Basic and acidic residues" evidence="7">
    <location>
        <begin position="100"/>
        <end position="113"/>
    </location>
</feature>
<evidence type="ECO:0000256" key="4">
    <source>
        <dbReference type="ARBA" id="ARBA00022771"/>
    </source>
</evidence>
<feature type="region of interest" description="Disordered" evidence="7">
    <location>
        <begin position="468"/>
        <end position="503"/>
    </location>
</feature>
<dbReference type="HOGENOM" id="CLU_436368_0_0_1"/>
<dbReference type="InterPro" id="IPR017907">
    <property type="entry name" value="Znf_RING_CS"/>
</dbReference>
<evidence type="ECO:0000256" key="2">
    <source>
        <dbReference type="ARBA" id="ARBA00022490"/>
    </source>
</evidence>
<evidence type="ECO:0000256" key="3">
    <source>
        <dbReference type="ARBA" id="ARBA00022723"/>
    </source>
</evidence>
<evidence type="ECO:0000259" key="8">
    <source>
        <dbReference type="PROSITE" id="PS50089"/>
    </source>
</evidence>
<dbReference type="EnsemblMetazoa" id="SMAR006904-RA">
    <property type="protein sequence ID" value="SMAR006904-PA"/>
    <property type="gene ID" value="SMAR006904"/>
</dbReference>
<dbReference type="SUPFAM" id="SSF57850">
    <property type="entry name" value="RING/U-box"/>
    <property type="match status" value="1"/>
</dbReference>
<dbReference type="eggNOG" id="KOG0297">
    <property type="taxonomic scope" value="Eukaryota"/>
</dbReference>
<feature type="domain" description="MATH" evidence="9">
    <location>
        <begin position="530"/>
        <end position="627"/>
    </location>
</feature>
<dbReference type="GO" id="GO:0005737">
    <property type="term" value="C:cytoplasm"/>
    <property type="evidence" value="ECO:0007669"/>
    <property type="project" value="UniProtKB-SubCell"/>
</dbReference>
<dbReference type="InterPro" id="IPR001841">
    <property type="entry name" value="Znf_RING"/>
</dbReference>
<evidence type="ECO:0008006" key="12">
    <source>
        <dbReference type="Google" id="ProtNLM"/>
    </source>
</evidence>
<evidence type="ECO:0000313" key="10">
    <source>
        <dbReference type="EnsemblMetazoa" id="SMAR006904-PA"/>
    </source>
</evidence>
<feature type="region of interest" description="Disordered" evidence="7">
    <location>
        <begin position="87"/>
        <end position="155"/>
    </location>
</feature>
<evidence type="ECO:0000313" key="11">
    <source>
        <dbReference type="Proteomes" id="UP000014500"/>
    </source>
</evidence>
<dbReference type="GO" id="GO:0008270">
    <property type="term" value="F:zinc ion binding"/>
    <property type="evidence" value="ECO:0007669"/>
    <property type="project" value="UniProtKB-KW"/>
</dbReference>
<protein>
    <recommendedName>
        <fullName evidence="12">RING-type domain-containing protein</fullName>
    </recommendedName>
</protein>
<evidence type="ECO:0000256" key="6">
    <source>
        <dbReference type="PROSITE-ProRule" id="PRU00175"/>
    </source>
</evidence>
<keyword evidence="2" id="KW-0963">Cytoplasm</keyword>
<keyword evidence="5" id="KW-0862">Zinc</keyword>
<proteinExistence type="predicted"/>
<dbReference type="InterPro" id="IPR008974">
    <property type="entry name" value="TRAF-like"/>
</dbReference>
<dbReference type="Gene3D" id="2.60.210.10">
    <property type="entry name" value="Apoptosis, Tumor Necrosis Factor Receptor Associated Protein 2, Chain A"/>
    <property type="match status" value="1"/>
</dbReference>
<dbReference type="InterPro" id="IPR002083">
    <property type="entry name" value="MATH/TRAF_dom"/>
</dbReference>